<name>A0AAN6M641_9PLEO</name>
<dbReference type="Pfam" id="PF06985">
    <property type="entry name" value="HET"/>
    <property type="match status" value="1"/>
</dbReference>
<dbReference type="PANTHER" id="PTHR24148">
    <property type="entry name" value="ANKYRIN REPEAT DOMAIN-CONTAINING PROTEIN 39 HOMOLOG-RELATED"/>
    <property type="match status" value="1"/>
</dbReference>
<evidence type="ECO:0000259" key="1">
    <source>
        <dbReference type="Pfam" id="PF06985"/>
    </source>
</evidence>
<reference evidence="2 3" key="1">
    <citation type="submission" date="2021-02" db="EMBL/GenBank/DDBJ databases">
        <title>Genome assembly of Pseudopithomyces chartarum.</title>
        <authorList>
            <person name="Jauregui R."/>
            <person name="Singh J."/>
            <person name="Voisey C."/>
        </authorList>
    </citation>
    <scope>NUCLEOTIDE SEQUENCE [LARGE SCALE GENOMIC DNA]</scope>
    <source>
        <strain evidence="2 3">AGR01</strain>
    </source>
</reference>
<dbReference type="EMBL" id="WVTA01000002">
    <property type="protein sequence ID" value="KAK3216483.1"/>
    <property type="molecule type" value="Genomic_DNA"/>
</dbReference>
<proteinExistence type="predicted"/>
<dbReference type="Proteomes" id="UP001280581">
    <property type="component" value="Unassembled WGS sequence"/>
</dbReference>
<comment type="caution">
    <text evidence="2">The sequence shown here is derived from an EMBL/GenBank/DDBJ whole genome shotgun (WGS) entry which is preliminary data.</text>
</comment>
<feature type="domain" description="Heterokaryon incompatibility" evidence="1">
    <location>
        <begin position="111"/>
        <end position="251"/>
    </location>
</feature>
<keyword evidence="3" id="KW-1185">Reference proteome</keyword>
<dbReference type="InterPro" id="IPR010730">
    <property type="entry name" value="HET"/>
</dbReference>
<dbReference type="PANTHER" id="PTHR24148:SF64">
    <property type="entry name" value="HETEROKARYON INCOMPATIBILITY DOMAIN-CONTAINING PROTEIN"/>
    <property type="match status" value="1"/>
</dbReference>
<dbReference type="InterPro" id="IPR052895">
    <property type="entry name" value="HetReg/Transcr_Mod"/>
</dbReference>
<gene>
    <name evidence="2" type="ORF">GRF29_8g3442397</name>
</gene>
<protein>
    <recommendedName>
        <fullName evidence="1">Heterokaryon incompatibility domain-containing protein</fullName>
    </recommendedName>
</protein>
<sequence length="380" mass="43973">MNTSSCSIDDTCTLPSYTYQPTDASREIRLLVLRPSPSFHTRLEIHLETRPLLQTYGELVTLQDLPIPYKAVSYVWGAPEFSHSLMYEGISLKITHSADTMLRYLRKGKDSRRLPQIALMDRIYGKAVEVHAWLGEAHEEDEIPRLFACMVNLVSVENHANKKTEEWENDPFEEEEYPEGETWDRREVAMEMVTGEEINEDVDTGHETSSAVADQIASRPVGLIKLIQPYVNLFDRMLSRPWFRRRWILQEVVLAQNITVRCGSDTLSWFWFEKGLEVYQRIVPELHSRMQQESLTSLDIIVDVTTTKYFILELLWKCHASACKEPHDRIGALLSMVTKIVPAYDMRPPNVAKILNSALKLSYSDHWVKSYADLTKLYMK</sequence>
<organism evidence="2 3">
    <name type="scientific">Pseudopithomyces chartarum</name>
    <dbReference type="NCBI Taxonomy" id="1892770"/>
    <lineage>
        <taxon>Eukaryota</taxon>
        <taxon>Fungi</taxon>
        <taxon>Dikarya</taxon>
        <taxon>Ascomycota</taxon>
        <taxon>Pezizomycotina</taxon>
        <taxon>Dothideomycetes</taxon>
        <taxon>Pleosporomycetidae</taxon>
        <taxon>Pleosporales</taxon>
        <taxon>Massarineae</taxon>
        <taxon>Didymosphaeriaceae</taxon>
        <taxon>Pseudopithomyces</taxon>
    </lineage>
</organism>
<evidence type="ECO:0000313" key="3">
    <source>
        <dbReference type="Proteomes" id="UP001280581"/>
    </source>
</evidence>
<accession>A0AAN6M641</accession>
<evidence type="ECO:0000313" key="2">
    <source>
        <dbReference type="EMBL" id="KAK3216483.1"/>
    </source>
</evidence>
<dbReference type="AlphaFoldDB" id="A0AAN6M641"/>